<dbReference type="GO" id="GO:0009092">
    <property type="term" value="P:homoserine metabolic process"/>
    <property type="evidence" value="ECO:0007669"/>
    <property type="project" value="TreeGrafter"/>
</dbReference>
<evidence type="ECO:0000256" key="1">
    <source>
        <dbReference type="ARBA" id="ARBA00006886"/>
    </source>
</evidence>
<dbReference type="Gene3D" id="1.10.238.10">
    <property type="entry name" value="EF-hand"/>
    <property type="match status" value="1"/>
</dbReference>
<dbReference type="SUPFAM" id="SSF47473">
    <property type="entry name" value="EF-hand"/>
    <property type="match status" value="1"/>
</dbReference>
<protein>
    <recommendedName>
        <fullName evidence="3">EF-hand domain-containing protein</fullName>
    </recommendedName>
</protein>
<evidence type="ECO:0000259" key="3">
    <source>
        <dbReference type="PROSITE" id="PS50222"/>
    </source>
</evidence>
<dbReference type="InterPro" id="IPR018247">
    <property type="entry name" value="EF_Hand_1_Ca_BS"/>
</dbReference>
<dbReference type="NCBIfam" id="TIGR01392">
    <property type="entry name" value="homoserO_Ac_trn"/>
    <property type="match status" value="1"/>
</dbReference>
<dbReference type="GO" id="GO:0009086">
    <property type="term" value="P:methionine biosynthetic process"/>
    <property type="evidence" value="ECO:0007669"/>
    <property type="project" value="TreeGrafter"/>
</dbReference>
<dbReference type="PROSITE" id="PS00018">
    <property type="entry name" value="EF_HAND_1"/>
    <property type="match status" value="1"/>
</dbReference>
<comment type="similarity">
    <text evidence="1">Belongs to the AB hydrolase superfamily. MetX family.</text>
</comment>
<dbReference type="GO" id="GO:0004414">
    <property type="term" value="F:homoserine O-acetyltransferase activity"/>
    <property type="evidence" value="ECO:0007669"/>
    <property type="project" value="TreeGrafter"/>
</dbReference>
<dbReference type="InterPro" id="IPR011992">
    <property type="entry name" value="EF-hand-dom_pair"/>
</dbReference>
<dbReference type="Pfam" id="PF00561">
    <property type="entry name" value="Abhydrolase_1"/>
    <property type="match status" value="1"/>
</dbReference>
<dbReference type="SUPFAM" id="SSF53474">
    <property type="entry name" value="alpha/beta-Hydrolases"/>
    <property type="match status" value="1"/>
</dbReference>
<gene>
    <name evidence="4" type="ORF">LSP00402_LOCUS14745</name>
</gene>
<dbReference type="GO" id="GO:0005509">
    <property type="term" value="F:calcium ion binding"/>
    <property type="evidence" value="ECO:0007669"/>
    <property type="project" value="InterPro"/>
</dbReference>
<dbReference type="InterPro" id="IPR008220">
    <property type="entry name" value="HAT_MetX-like"/>
</dbReference>
<sequence length="441" mass="48807">MDNTVLLHCGMSASSHAASTEENPDPGWWEQFIGPGRALDTDFFYIICVNNLGSCYGSSGPSSIDPKTGQPYGSTFPTFTIQDQVKCQFALLEHLGIDRIHASVGSSLGGMQALTAAALYGSRVKNVVSISACTSTHPGGIAFRQMQRECIMSDPNWNKGDYYSGDGPVNGLRLARQAGTITYRSGPEWQTRFGRTKVSNELVIGENFMIEQYIRHQGKKWATKRAFDPNSLIWMSTAMDNFTLEQIVPESGDLSLEYGMRDIMQPALVIGVQTDVLFPCWQQREIAKVLRKIGNQRVSYYELDSIFGHDTFLLDTVAVGGAVKGHLEQEPNGASHLHMDSARSASVLLGALWNKEFSADSMERLFHALAQNRGKVSIDEVSSLLYLVAMTMGEHCDKVTLEEILKYIKSLDGNNDGMLSKEEFMSLDLTFVCSRFCHEST</sequence>
<dbReference type="NCBIfam" id="NF001209">
    <property type="entry name" value="PRK00175.1"/>
    <property type="match status" value="1"/>
</dbReference>
<reference evidence="4" key="1">
    <citation type="submission" date="2021-01" db="EMBL/GenBank/DDBJ databases">
        <authorList>
            <person name="Corre E."/>
            <person name="Pelletier E."/>
            <person name="Niang G."/>
            <person name="Scheremetjew M."/>
            <person name="Finn R."/>
            <person name="Kale V."/>
            <person name="Holt S."/>
            <person name="Cochrane G."/>
            <person name="Meng A."/>
            <person name="Brown T."/>
            <person name="Cohen L."/>
        </authorList>
    </citation>
    <scope>NUCLEOTIDE SEQUENCE</scope>
    <source>
        <strain evidence="4">CCMP622</strain>
    </source>
</reference>
<name>A0A7S2XDH5_9EUKA</name>
<dbReference type="PANTHER" id="PTHR32268:SF16">
    <property type="entry name" value="SERINE O-SUCCINYLTRANSFERASE"/>
    <property type="match status" value="1"/>
</dbReference>
<evidence type="ECO:0000313" key="4">
    <source>
        <dbReference type="EMBL" id="CAD9770757.1"/>
    </source>
</evidence>
<accession>A0A7S2XDH5</accession>
<organism evidence="4">
    <name type="scientific">Lotharella oceanica</name>
    <dbReference type="NCBI Taxonomy" id="641309"/>
    <lineage>
        <taxon>Eukaryota</taxon>
        <taxon>Sar</taxon>
        <taxon>Rhizaria</taxon>
        <taxon>Cercozoa</taxon>
        <taxon>Chlorarachniophyceae</taxon>
        <taxon>Lotharella</taxon>
    </lineage>
</organism>
<keyword evidence="2" id="KW-0106">Calcium</keyword>
<dbReference type="GO" id="GO:0006535">
    <property type="term" value="P:cysteine biosynthetic process from serine"/>
    <property type="evidence" value="ECO:0007669"/>
    <property type="project" value="TreeGrafter"/>
</dbReference>
<dbReference type="InterPro" id="IPR029058">
    <property type="entry name" value="AB_hydrolase_fold"/>
</dbReference>
<feature type="domain" description="EF-hand" evidence="3">
    <location>
        <begin position="399"/>
        <end position="434"/>
    </location>
</feature>
<dbReference type="AlphaFoldDB" id="A0A7S2XDH5"/>
<dbReference type="EMBL" id="HBHP01023698">
    <property type="protein sequence ID" value="CAD9770757.1"/>
    <property type="molecule type" value="Transcribed_RNA"/>
</dbReference>
<dbReference type="Gene3D" id="3.40.50.1820">
    <property type="entry name" value="alpha/beta hydrolase"/>
    <property type="match status" value="1"/>
</dbReference>
<dbReference type="GO" id="GO:0005739">
    <property type="term" value="C:mitochondrion"/>
    <property type="evidence" value="ECO:0007669"/>
    <property type="project" value="TreeGrafter"/>
</dbReference>
<dbReference type="HAMAP" id="MF_00296">
    <property type="entry name" value="MetX_acyltransf"/>
    <property type="match status" value="1"/>
</dbReference>
<dbReference type="InterPro" id="IPR000073">
    <property type="entry name" value="AB_hydrolase_1"/>
</dbReference>
<evidence type="ECO:0000256" key="2">
    <source>
        <dbReference type="ARBA" id="ARBA00022837"/>
    </source>
</evidence>
<dbReference type="PANTHER" id="PTHR32268">
    <property type="entry name" value="HOMOSERINE O-ACETYLTRANSFERASE"/>
    <property type="match status" value="1"/>
</dbReference>
<dbReference type="GO" id="GO:0009001">
    <property type="term" value="F:serine O-acetyltransferase activity"/>
    <property type="evidence" value="ECO:0007669"/>
    <property type="project" value="TreeGrafter"/>
</dbReference>
<dbReference type="InterPro" id="IPR002048">
    <property type="entry name" value="EF_hand_dom"/>
</dbReference>
<dbReference type="PROSITE" id="PS50222">
    <property type="entry name" value="EF_HAND_2"/>
    <property type="match status" value="1"/>
</dbReference>
<proteinExistence type="inferred from homology"/>